<reference evidence="1 2" key="1">
    <citation type="submission" date="2019-10" db="EMBL/GenBank/DDBJ databases">
        <title>New species of Slilvanegrellaceae.</title>
        <authorList>
            <person name="Pitt A."/>
            <person name="Hahn M.W."/>
        </authorList>
    </citation>
    <scope>NUCLEOTIDE SEQUENCE [LARGE SCALE GENOMIC DNA]</scope>
    <source>
        <strain evidence="1 2">SP-Ram-0.45-NSY-1</strain>
    </source>
</reference>
<gene>
    <name evidence="1" type="ORF">GCL60_10775</name>
</gene>
<organism evidence="1 2">
    <name type="scientific">Silvanigrella paludirubra</name>
    <dbReference type="NCBI Taxonomy" id="2499159"/>
    <lineage>
        <taxon>Bacteria</taxon>
        <taxon>Pseudomonadati</taxon>
        <taxon>Bdellovibrionota</taxon>
        <taxon>Oligoflexia</taxon>
        <taxon>Silvanigrellales</taxon>
        <taxon>Silvanigrellaceae</taxon>
        <taxon>Silvanigrella</taxon>
    </lineage>
</organism>
<proteinExistence type="predicted"/>
<dbReference type="AlphaFoldDB" id="A0A6N6VQH0"/>
<name>A0A6N6VQH0_9BACT</name>
<evidence type="ECO:0000313" key="2">
    <source>
        <dbReference type="Proteomes" id="UP000437748"/>
    </source>
</evidence>
<dbReference type="EMBL" id="WFLM01000004">
    <property type="protein sequence ID" value="KAB8037650.1"/>
    <property type="molecule type" value="Genomic_DNA"/>
</dbReference>
<keyword evidence="2" id="KW-1185">Reference proteome</keyword>
<sequence>MKLVLKKLIYSSFFFYPLNCFSSYYVQFLNNYDNNIVVIQKVNLADKNKTSAFILNQGEVNSFSDYDYLLLQFKHKINFIDTNTPCSWVQIFGGKYPHGWGLSLIINDIEIGTICANKKFLIDKSTNSKIEFYRGDDNKIEGKFYNIGWWQNSELLPNSIDFKLDY</sequence>
<comment type="caution">
    <text evidence="1">The sequence shown here is derived from an EMBL/GenBank/DDBJ whole genome shotgun (WGS) entry which is preliminary data.</text>
</comment>
<protein>
    <submittedName>
        <fullName evidence="1">Uncharacterized protein</fullName>
    </submittedName>
</protein>
<evidence type="ECO:0000313" key="1">
    <source>
        <dbReference type="EMBL" id="KAB8037650.1"/>
    </source>
</evidence>
<dbReference type="RefSeq" id="WP_153420725.1">
    <property type="nucleotide sequence ID" value="NZ_WFLM01000004.1"/>
</dbReference>
<accession>A0A6N6VQH0</accession>
<dbReference type="Proteomes" id="UP000437748">
    <property type="component" value="Unassembled WGS sequence"/>
</dbReference>